<dbReference type="AlphaFoldDB" id="A0A0V1K9R5"/>
<sequence>MLLYRHSSVLERASDISDNAMRFFGKSVVLDGVLLGQTHEGVFS</sequence>
<dbReference type="Proteomes" id="UP000054721">
    <property type="component" value="Unassembled WGS sequence"/>
</dbReference>
<accession>A0A0V1K9R5</accession>
<organism evidence="1 2">
    <name type="scientific">Trichinella nativa</name>
    <dbReference type="NCBI Taxonomy" id="6335"/>
    <lineage>
        <taxon>Eukaryota</taxon>
        <taxon>Metazoa</taxon>
        <taxon>Ecdysozoa</taxon>
        <taxon>Nematoda</taxon>
        <taxon>Enoplea</taxon>
        <taxon>Dorylaimia</taxon>
        <taxon>Trichinellida</taxon>
        <taxon>Trichinellidae</taxon>
        <taxon>Trichinella</taxon>
    </lineage>
</organism>
<name>A0A0V1K9R5_9BILA</name>
<evidence type="ECO:0000313" key="1">
    <source>
        <dbReference type="EMBL" id="KRZ43956.1"/>
    </source>
</evidence>
<dbReference type="EMBL" id="JYDW01003548">
    <property type="protein sequence ID" value="KRZ43956.1"/>
    <property type="molecule type" value="Genomic_DNA"/>
</dbReference>
<evidence type="ECO:0000313" key="2">
    <source>
        <dbReference type="Proteomes" id="UP000054721"/>
    </source>
</evidence>
<comment type="caution">
    <text evidence="1">The sequence shown here is derived from an EMBL/GenBank/DDBJ whole genome shotgun (WGS) entry which is preliminary data.</text>
</comment>
<keyword evidence="2" id="KW-1185">Reference proteome</keyword>
<protein>
    <submittedName>
        <fullName evidence="1">Uncharacterized protein</fullName>
    </submittedName>
</protein>
<proteinExistence type="predicted"/>
<gene>
    <name evidence="1" type="ORF">T02_12881</name>
</gene>
<reference evidence="1 2" key="1">
    <citation type="submission" date="2015-05" db="EMBL/GenBank/DDBJ databases">
        <title>Evolution of Trichinella species and genotypes.</title>
        <authorList>
            <person name="Korhonen P.K."/>
            <person name="Edoardo P."/>
            <person name="Giuseppe L.R."/>
            <person name="Gasser R.B."/>
        </authorList>
    </citation>
    <scope>NUCLEOTIDE SEQUENCE [LARGE SCALE GENOMIC DNA]</scope>
    <source>
        <strain evidence="1">ISS10</strain>
    </source>
</reference>